<dbReference type="RefSeq" id="XP_068366490.1">
    <property type="nucleotide sequence ID" value="XM_068514739.1"/>
</dbReference>
<keyword evidence="3" id="KW-1185">Reference proteome</keyword>
<gene>
    <name evidence="2" type="ORF">TRFO_43334</name>
</gene>
<name>A0A1J4KQG8_9EUKA</name>
<dbReference type="GeneID" id="94849443"/>
<feature type="compositionally biased region" description="Polar residues" evidence="1">
    <location>
        <begin position="1"/>
        <end position="27"/>
    </location>
</feature>
<organism evidence="2 3">
    <name type="scientific">Tritrichomonas foetus</name>
    <dbReference type="NCBI Taxonomy" id="1144522"/>
    <lineage>
        <taxon>Eukaryota</taxon>
        <taxon>Metamonada</taxon>
        <taxon>Parabasalia</taxon>
        <taxon>Tritrichomonadida</taxon>
        <taxon>Tritrichomonadidae</taxon>
        <taxon>Tritrichomonas</taxon>
    </lineage>
</organism>
<proteinExistence type="predicted"/>
<reference evidence="2" key="1">
    <citation type="submission" date="2016-10" db="EMBL/GenBank/DDBJ databases">
        <authorList>
            <person name="Benchimol M."/>
            <person name="Almeida L.G."/>
            <person name="Vasconcelos A.T."/>
            <person name="Perreira-Neves A."/>
            <person name="Rosa I.A."/>
            <person name="Tasca T."/>
            <person name="Bogo M.R."/>
            <person name="de Souza W."/>
        </authorList>
    </citation>
    <scope>NUCLEOTIDE SEQUENCE [LARGE SCALE GENOMIC DNA]</scope>
    <source>
        <strain evidence="2">K</strain>
    </source>
</reference>
<dbReference type="VEuPathDB" id="TrichDB:TRFO_43334"/>
<dbReference type="Proteomes" id="UP000179807">
    <property type="component" value="Unassembled WGS sequence"/>
</dbReference>
<protein>
    <submittedName>
        <fullName evidence="2">Uncharacterized protein</fullName>
    </submittedName>
</protein>
<evidence type="ECO:0000256" key="1">
    <source>
        <dbReference type="SAM" id="MobiDB-lite"/>
    </source>
</evidence>
<dbReference type="AlphaFoldDB" id="A0A1J4KQG8"/>
<evidence type="ECO:0000313" key="3">
    <source>
        <dbReference type="Proteomes" id="UP000179807"/>
    </source>
</evidence>
<feature type="compositionally biased region" description="Low complexity" evidence="1">
    <location>
        <begin position="140"/>
        <end position="163"/>
    </location>
</feature>
<dbReference type="EMBL" id="MLAK01000534">
    <property type="protein sequence ID" value="OHT13354.1"/>
    <property type="molecule type" value="Genomic_DNA"/>
</dbReference>
<feature type="region of interest" description="Disordered" evidence="1">
    <location>
        <begin position="1"/>
        <end position="28"/>
    </location>
</feature>
<evidence type="ECO:0000313" key="2">
    <source>
        <dbReference type="EMBL" id="OHT13354.1"/>
    </source>
</evidence>
<feature type="region of interest" description="Disordered" evidence="1">
    <location>
        <begin position="129"/>
        <end position="163"/>
    </location>
</feature>
<comment type="caution">
    <text evidence="2">The sequence shown here is derived from an EMBL/GenBank/DDBJ whole genome shotgun (WGS) entry which is preliminary data.</text>
</comment>
<accession>A0A1J4KQG8</accession>
<sequence>MQRPQSNYSIQGYHQSLPTSPVSQNNVYPPGCQMVEHPVIPGVQPPIEGPAQSMMGACPPQYPSMQQNMAQHNIQPNMYSNMQPNMYSNIRPPIQQPYTMQPQYGQQPNMFGQVGNGMMNAAMGLSSVSPQAYPGAFPSPQQQYGGYPQQQQPQQQQQFGYPR</sequence>